<proteinExistence type="predicted"/>
<evidence type="ECO:0000256" key="1">
    <source>
        <dbReference type="SAM" id="SignalP"/>
    </source>
</evidence>
<keyword evidence="1" id="KW-0732">Signal</keyword>
<protein>
    <submittedName>
        <fullName evidence="2">Uncharacterized protein</fullName>
    </submittedName>
</protein>
<gene>
    <name evidence="2" type="ORF">URODEC1_LOCUS58956</name>
</gene>
<dbReference type="EMBL" id="OZ075133">
    <property type="protein sequence ID" value="CAL4987729.1"/>
    <property type="molecule type" value="Genomic_DNA"/>
</dbReference>
<keyword evidence="3" id="KW-1185">Reference proteome</keyword>
<organism evidence="2 3">
    <name type="scientific">Urochloa decumbens</name>
    <dbReference type="NCBI Taxonomy" id="240449"/>
    <lineage>
        <taxon>Eukaryota</taxon>
        <taxon>Viridiplantae</taxon>
        <taxon>Streptophyta</taxon>
        <taxon>Embryophyta</taxon>
        <taxon>Tracheophyta</taxon>
        <taxon>Spermatophyta</taxon>
        <taxon>Magnoliopsida</taxon>
        <taxon>Liliopsida</taxon>
        <taxon>Poales</taxon>
        <taxon>Poaceae</taxon>
        <taxon>PACMAD clade</taxon>
        <taxon>Panicoideae</taxon>
        <taxon>Panicodae</taxon>
        <taxon>Paniceae</taxon>
        <taxon>Melinidinae</taxon>
        <taxon>Urochloa</taxon>
    </lineage>
</organism>
<evidence type="ECO:0000313" key="2">
    <source>
        <dbReference type="EMBL" id="CAL4987729.1"/>
    </source>
</evidence>
<dbReference type="Proteomes" id="UP001497457">
    <property type="component" value="Chromosome 23rd"/>
</dbReference>
<dbReference type="AlphaFoldDB" id="A0ABC9AWM3"/>
<sequence length="97" mass="10610">MASNTRSTTTVHSMAAAVLIALVMVSSVNSSTSADVEEICYGHGEPTASCVLYCDLSCRTRFDDTYRGSACKTTRFQECCCYYKRTPYPPTPGTWQG</sequence>
<name>A0ABC9AWM3_9POAL</name>
<accession>A0ABC9AWM3</accession>
<evidence type="ECO:0000313" key="3">
    <source>
        <dbReference type="Proteomes" id="UP001497457"/>
    </source>
</evidence>
<reference evidence="2" key="1">
    <citation type="submission" date="2024-10" db="EMBL/GenBank/DDBJ databases">
        <authorList>
            <person name="Ryan C."/>
        </authorList>
    </citation>
    <scope>NUCLEOTIDE SEQUENCE [LARGE SCALE GENOMIC DNA]</scope>
</reference>
<feature type="signal peptide" evidence="1">
    <location>
        <begin position="1"/>
        <end position="30"/>
    </location>
</feature>
<feature type="chain" id="PRO_5044808799" evidence="1">
    <location>
        <begin position="31"/>
        <end position="97"/>
    </location>
</feature>